<keyword evidence="6 7" id="KW-0472">Membrane</keyword>
<comment type="subcellular location">
    <subcellularLocation>
        <location evidence="1">Cell membrane</location>
        <topology evidence="1">Multi-pass membrane protein</topology>
    </subcellularLocation>
</comment>
<evidence type="ECO:0000256" key="7">
    <source>
        <dbReference type="SAM" id="Phobius"/>
    </source>
</evidence>
<organism evidence="8 9">
    <name type="scientific">Saccharopolyspora gregorii</name>
    <dbReference type="NCBI Taxonomy" id="33914"/>
    <lineage>
        <taxon>Bacteria</taxon>
        <taxon>Bacillati</taxon>
        <taxon>Actinomycetota</taxon>
        <taxon>Actinomycetes</taxon>
        <taxon>Pseudonocardiales</taxon>
        <taxon>Pseudonocardiaceae</taxon>
        <taxon>Saccharopolyspora</taxon>
    </lineage>
</organism>
<dbReference type="PANTHER" id="PTHR34584:SF1">
    <property type="entry name" value="NA(+)_H(+) ANTIPORTER SUBUNIT E1"/>
    <property type="match status" value="1"/>
</dbReference>
<sequence length="189" mass="20733">MTTPARRALRRLPLVLWLTAVWILLWGTLDLGTLVFGLLVALLVTLVFPLPPVTTHMVVRPLSLLRLVCYLAVDLVVSTVRVSWQAVRYGPRTRAGIVRVTLLTDSDHLTAMVANAVSLAPGKFVMQIDRAHRICYVYALGMRAGGEELVRREVLALERRIVRAVGSAAELELVGRIEDSAGTAGKEDA</sequence>
<reference evidence="9" key="1">
    <citation type="journal article" date="2019" name="Int. J. Syst. Evol. Microbiol.">
        <title>The Global Catalogue of Microorganisms (GCM) 10K type strain sequencing project: providing services to taxonomists for standard genome sequencing and annotation.</title>
        <authorList>
            <consortium name="The Broad Institute Genomics Platform"/>
            <consortium name="The Broad Institute Genome Sequencing Center for Infectious Disease"/>
            <person name="Wu L."/>
            <person name="Ma J."/>
        </authorList>
    </citation>
    <scope>NUCLEOTIDE SEQUENCE [LARGE SCALE GENOMIC DNA]</scope>
    <source>
        <strain evidence="9">JCM 9687</strain>
    </source>
</reference>
<evidence type="ECO:0000256" key="6">
    <source>
        <dbReference type="ARBA" id="ARBA00023136"/>
    </source>
</evidence>
<comment type="caution">
    <text evidence="8">The sequence shown here is derived from an EMBL/GenBank/DDBJ whole genome shotgun (WGS) entry which is preliminary data.</text>
</comment>
<dbReference type="EMBL" id="BAAAYK010000038">
    <property type="protein sequence ID" value="GAA3362716.1"/>
    <property type="molecule type" value="Genomic_DNA"/>
</dbReference>
<evidence type="ECO:0000256" key="2">
    <source>
        <dbReference type="ARBA" id="ARBA00006228"/>
    </source>
</evidence>
<dbReference type="Proteomes" id="UP001500483">
    <property type="component" value="Unassembled WGS sequence"/>
</dbReference>
<evidence type="ECO:0000256" key="4">
    <source>
        <dbReference type="ARBA" id="ARBA00022692"/>
    </source>
</evidence>
<feature type="transmembrane region" description="Helical" evidence="7">
    <location>
        <begin position="64"/>
        <end position="84"/>
    </location>
</feature>
<dbReference type="NCBIfam" id="NF006521">
    <property type="entry name" value="PRK08965.1-5"/>
    <property type="match status" value="1"/>
</dbReference>
<evidence type="ECO:0008006" key="10">
    <source>
        <dbReference type="Google" id="ProtNLM"/>
    </source>
</evidence>
<keyword evidence="9" id="KW-1185">Reference proteome</keyword>
<dbReference type="Pfam" id="PF01899">
    <property type="entry name" value="MNHE"/>
    <property type="match status" value="1"/>
</dbReference>
<evidence type="ECO:0000313" key="9">
    <source>
        <dbReference type="Proteomes" id="UP001500483"/>
    </source>
</evidence>
<protein>
    <recommendedName>
        <fullName evidence="10">Na+/H+ antiporter subunit E</fullName>
    </recommendedName>
</protein>
<comment type="similarity">
    <text evidence="2">Belongs to the CPA3 antiporters (TC 2.A.63) subunit E family.</text>
</comment>
<keyword evidence="3" id="KW-1003">Cell membrane</keyword>
<feature type="transmembrane region" description="Helical" evidence="7">
    <location>
        <begin position="12"/>
        <end position="29"/>
    </location>
</feature>
<keyword evidence="5 7" id="KW-1133">Transmembrane helix</keyword>
<gene>
    <name evidence="8" type="ORF">GCM10020366_51770</name>
</gene>
<dbReference type="InterPro" id="IPR002758">
    <property type="entry name" value="Cation_antiport_E"/>
</dbReference>
<keyword evidence="4 7" id="KW-0812">Transmembrane</keyword>
<evidence type="ECO:0000256" key="5">
    <source>
        <dbReference type="ARBA" id="ARBA00022989"/>
    </source>
</evidence>
<proteinExistence type="inferred from homology"/>
<evidence type="ECO:0000313" key="8">
    <source>
        <dbReference type="EMBL" id="GAA3362716.1"/>
    </source>
</evidence>
<accession>A0ABP6RXK5</accession>
<dbReference type="PANTHER" id="PTHR34584">
    <property type="entry name" value="NA(+)/H(+) ANTIPORTER SUBUNIT E1"/>
    <property type="match status" value="1"/>
</dbReference>
<evidence type="ECO:0000256" key="3">
    <source>
        <dbReference type="ARBA" id="ARBA00022475"/>
    </source>
</evidence>
<name>A0ABP6RXK5_9PSEU</name>
<dbReference type="RefSeq" id="WP_224955904.1">
    <property type="nucleotide sequence ID" value="NZ_BAAAYK010000038.1"/>
</dbReference>
<evidence type="ECO:0000256" key="1">
    <source>
        <dbReference type="ARBA" id="ARBA00004651"/>
    </source>
</evidence>